<evidence type="ECO:0000313" key="2">
    <source>
        <dbReference type="Proteomes" id="UP001250791"/>
    </source>
</evidence>
<comment type="caution">
    <text evidence="1">The sequence shown here is derived from an EMBL/GenBank/DDBJ whole genome shotgun (WGS) entry which is preliminary data.</text>
</comment>
<keyword evidence="2" id="KW-1185">Reference proteome</keyword>
<reference evidence="1 2" key="1">
    <citation type="submission" date="2023-07" db="EMBL/GenBank/DDBJ databases">
        <title>Sorghum-associated microbial communities from plants grown in Nebraska, USA.</title>
        <authorList>
            <person name="Schachtman D."/>
        </authorList>
    </citation>
    <scope>NUCLEOTIDE SEQUENCE [LARGE SCALE GENOMIC DNA]</scope>
    <source>
        <strain evidence="1 2">3199</strain>
    </source>
</reference>
<dbReference type="EMBL" id="JAVDUP010000008">
    <property type="protein sequence ID" value="MDR6903600.1"/>
    <property type="molecule type" value="Genomic_DNA"/>
</dbReference>
<gene>
    <name evidence="1" type="ORF">J2W52_005233</name>
</gene>
<proteinExistence type="predicted"/>
<accession>A0ABU1SXB7</accession>
<protein>
    <submittedName>
        <fullName evidence="1">Uncharacterized protein</fullName>
    </submittedName>
</protein>
<sequence>MAMSLFAADATSCFYTLFKLARSLLPTAVGLGTAKLPVANLKAD</sequence>
<name>A0ABU1SXB7_9HYPH</name>
<organism evidence="1 2">
    <name type="scientific">Rhizobium miluonense</name>
    <dbReference type="NCBI Taxonomy" id="411945"/>
    <lineage>
        <taxon>Bacteria</taxon>
        <taxon>Pseudomonadati</taxon>
        <taxon>Pseudomonadota</taxon>
        <taxon>Alphaproteobacteria</taxon>
        <taxon>Hyphomicrobiales</taxon>
        <taxon>Rhizobiaceae</taxon>
        <taxon>Rhizobium/Agrobacterium group</taxon>
        <taxon>Rhizobium</taxon>
    </lineage>
</organism>
<evidence type="ECO:0000313" key="1">
    <source>
        <dbReference type="EMBL" id="MDR6903600.1"/>
    </source>
</evidence>
<dbReference type="Proteomes" id="UP001250791">
    <property type="component" value="Unassembled WGS sequence"/>
</dbReference>